<name>A0ABU9TR95_9GAMM</name>
<evidence type="ECO:0000313" key="3">
    <source>
        <dbReference type="EMBL" id="MEM5536233.1"/>
    </source>
</evidence>
<evidence type="ECO:0000256" key="1">
    <source>
        <dbReference type="SAM" id="MobiDB-lite"/>
    </source>
</evidence>
<protein>
    <submittedName>
        <fullName evidence="3">Uncharacterized protein</fullName>
    </submittedName>
</protein>
<keyword evidence="2" id="KW-0472">Membrane</keyword>
<evidence type="ECO:0000256" key="2">
    <source>
        <dbReference type="SAM" id="Phobius"/>
    </source>
</evidence>
<gene>
    <name evidence="3" type="ORF">WNY58_07495</name>
</gene>
<accession>A0ABU9TR95</accession>
<feature type="compositionally biased region" description="Basic and acidic residues" evidence="1">
    <location>
        <begin position="93"/>
        <end position="102"/>
    </location>
</feature>
<dbReference type="RefSeq" id="WP_342854191.1">
    <property type="nucleotide sequence ID" value="NZ_JBBMRA010000005.1"/>
</dbReference>
<proteinExistence type="predicted"/>
<dbReference type="EMBL" id="JBBMRA010000005">
    <property type="protein sequence ID" value="MEM5536233.1"/>
    <property type="molecule type" value="Genomic_DNA"/>
</dbReference>
<sequence>MIKHIGSRVLHVHSRPLYTVISPLMFLAALAAMITYRKATGKVAEIRLKDDVRLPQGMTERTTALIRSDDHRDSLSIKQARSYAPTQTSLSYIRKENANDPS</sequence>
<dbReference type="Proteomes" id="UP001449225">
    <property type="component" value="Unassembled WGS sequence"/>
</dbReference>
<reference evidence="3 4" key="1">
    <citation type="submission" date="2024-03" db="EMBL/GenBank/DDBJ databases">
        <title>Community enrichment and isolation of bacterial strains for fucoidan degradation.</title>
        <authorList>
            <person name="Sichert A."/>
        </authorList>
    </citation>
    <scope>NUCLEOTIDE SEQUENCE [LARGE SCALE GENOMIC DNA]</scope>
    <source>
        <strain evidence="3 4">AS76</strain>
    </source>
</reference>
<keyword evidence="4" id="KW-1185">Reference proteome</keyword>
<keyword evidence="2" id="KW-1133">Transmembrane helix</keyword>
<feature type="compositionally biased region" description="Polar residues" evidence="1">
    <location>
        <begin position="76"/>
        <end position="91"/>
    </location>
</feature>
<organism evidence="3 4">
    <name type="scientific">Neptuniibacter pectenicola</name>
    <dbReference type="NCBI Taxonomy" id="1806669"/>
    <lineage>
        <taxon>Bacteria</taxon>
        <taxon>Pseudomonadati</taxon>
        <taxon>Pseudomonadota</taxon>
        <taxon>Gammaproteobacteria</taxon>
        <taxon>Oceanospirillales</taxon>
        <taxon>Oceanospirillaceae</taxon>
        <taxon>Neptuniibacter</taxon>
    </lineage>
</organism>
<evidence type="ECO:0000313" key="4">
    <source>
        <dbReference type="Proteomes" id="UP001449225"/>
    </source>
</evidence>
<comment type="caution">
    <text evidence="3">The sequence shown here is derived from an EMBL/GenBank/DDBJ whole genome shotgun (WGS) entry which is preliminary data.</text>
</comment>
<feature type="region of interest" description="Disordered" evidence="1">
    <location>
        <begin position="76"/>
        <end position="102"/>
    </location>
</feature>
<feature type="transmembrane region" description="Helical" evidence="2">
    <location>
        <begin position="17"/>
        <end position="36"/>
    </location>
</feature>
<keyword evidence="2" id="KW-0812">Transmembrane</keyword>